<feature type="compositionally biased region" description="Polar residues" evidence="1">
    <location>
        <begin position="1"/>
        <end position="10"/>
    </location>
</feature>
<reference evidence="3" key="1">
    <citation type="submission" date="2015-01" db="EMBL/GenBank/DDBJ databases">
        <authorList>
            <person name="Aksoy S."/>
            <person name="Warren W."/>
            <person name="Wilson R.K."/>
        </authorList>
    </citation>
    <scope>NUCLEOTIDE SEQUENCE [LARGE SCALE GENOMIC DNA]</scope>
    <source>
        <strain evidence="3">IAEA</strain>
    </source>
</reference>
<dbReference type="STRING" id="67801.A0A1B0BMN9"/>
<name>A0A1B0BMN9_9MUSC</name>
<evidence type="ECO:0008006" key="4">
    <source>
        <dbReference type="Google" id="ProtNLM"/>
    </source>
</evidence>
<dbReference type="Proteomes" id="UP000092460">
    <property type="component" value="Unassembled WGS sequence"/>
</dbReference>
<feature type="region of interest" description="Disordered" evidence="1">
    <location>
        <begin position="1"/>
        <end position="21"/>
    </location>
</feature>
<protein>
    <recommendedName>
        <fullName evidence="4">Reverse transcriptase domain-containing protein</fullName>
    </recommendedName>
</protein>
<organism evidence="2 3">
    <name type="scientific">Glossina palpalis gambiensis</name>
    <dbReference type="NCBI Taxonomy" id="67801"/>
    <lineage>
        <taxon>Eukaryota</taxon>
        <taxon>Metazoa</taxon>
        <taxon>Ecdysozoa</taxon>
        <taxon>Arthropoda</taxon>
        <taxon>Hexapoda</taxon>
        <taxon>Insecta</taxon>
        <taxon>Pterygota</taxon>
        <taxon>Neoptera</taxon>
        <taxon>Endopterygota</taxon>
        <taxon>Diptera</taxon>
        <taxon>Brachycera</taxon>
        <taxon>Muscomorpha</taxon>
        <taxon>Hippoboscoidea</taxon>
        <taxon>Glossinidae</taxon>
        <taxon>Glossina</taxon>
    </lineage>
</organism>
<sequence length="186" mass="20876">MNKNHITSFMPSVDSETTDSDGKTVTTLQVLQDMAIVFAAKRLQQIQEVVGRAPSDTNAWVTSKKLSLASQKTKAVIVISRRREKVVLNIDDHEICTMPKIKYFVVVLDARSSFLPNLHALCHKARRVHAAFLRMMSNVGESSQGRRLLLGKVVLAILIYTSPIWNRSSYAKIVDKLIRTTALRVT</sequence>
<evidence type="ECO:0000256" key="1">
    <source>
        <dbReference type="SAM" id="MobiDB-lite"/>
    </source>
</evidence>
<reference evidence="2" key="2">
    <citation type="submission" date="2020-05" db="UniProtKB">
        <authorList>
            <consortium name="EnsemblMetazoa"/>
        </authorList>
    </citation>
    <scope>IDENTIFICATION</scope>
    <source>
        <strain evidence="2">IAEA</strain>
    </source>
</reference>
<dbReference type="EMBL" id="JXJN01017011">
    <property type="status" value="NOT_ANNOTATED_CDS"/>
    <property type="molecule type" value="Genomic_DNA"/>
</dbReference>
<proteinExistence type="predicted"/>
<dbReference type="VEuPathDB" id="VectorBase:GPPI034910"/>
<dbReference type="EnsemblMetazoa" id="GPPI034910-RA">
    <property type="protein sequence ID" value="GPPI034910-PA"/>
    <property type="gene ID" value="GPPI034910"/>
</dbReference>
<evidence type="ECO:0000313" key="3">
    <source>
        <dbReference type="Proteomes" id="UP000092460"/>
    </source>
</evidence>
<keyword evidence="3" id="KW-1185">Reference proteome</keyword>
<accession>A0A1B0BMN9</accession>
<evidence type="ECO:0000313" key="2">
    <source>
        <dbReference type="EnsemblMetazoa" id="GPPI034910-PA"/>
    </source>
</evidence>
<dbReference type="AlphaFoldDB" id="A0A1B0BMN9"/>